<feature type="region of interest" description="Disordered" evidence="1">
    <location>
        <begin position="40"/>
        <end position="197"/>
    </location>
</feature>
<evidence type="ECO:0000256" key="2">
    <source>
        <dbReference type="SAM" id="Phobius"/>
    </source>
</evidence>
<gene>
    <name evidence="3" type="ORF">ZT3D7_G11288</name>
</gene>
<reference evidence="3 4" key="1">
    <citation type="submission" date="2016-06" db="EMBL/GenBank/DDBJ databases">
        <authorList>
            <person name="Kjaerup R.B."/>
            <person name="Dalgaard T.S."/>
            <person name="Juul-Madsen H.R."/>
        </authorList>
    </citation>
    <scope>NUCLEOTIDE SEQUENCE [LARGE SCALE GENOMIC DNA]</scope>
</reference>
<dbReference type="AlphaFoldDB" id="A0A1X7S8V4"/>
<dbReference type="EMBL" id="LT853704">
    <property type="protein sequence ID" value="SMQ56133.1"/>
    <property type="molecule type" value="Genomic_DNA"/>
</dbReference>
<evidence type="ECO:0008006" key="5">
    <source>
        <dbReference type="Google" id="ProtNLM"/>
    </source>
</evidence>
<feature type="transmembrane region" description="Helical" evidence="2">
    <location>
        <begin position="455"/>
        <end position="477"/>
    </location>
</feature>
<sequence length="920" mass="101641">MSGPLPSPDAPFIRTLTNVSNPSIIHSRPSQQSFAASDDYYSLSGSSTNSNESAAVHAASQHTITRFQTPPSRYRTPQQSRDYLPQRSRDNLLEQQHATVEEEEVRKTPMRGEGKRRSSVSELEAASGVAVGGKIQEPAPSQQRFSGVKRKPVPSVIMDSDDTSKRESRISPTFAQSSAAKDINRGSDAPTPGVDDTPYIQFALDQLTRDEEVRGSRLYPGTGVGGHGSYPAGAWPLPATHRYESVPQEEKKSSFEQVPQRNPQRLGTALHPQSSDEAQSRGQNVFMAVPDSQYSKLDFLPGILRPIQLGAYLALVVIFLACLIFTAVWSRTNTTLTDYGRFGDARYFVFRYLPTLLGMILLMWLFQIEIALYRIAPFIAMTSPFPRNRLAGVHLPLVPQGFVLPCFKHFSAGQPVIGAFILISWLQLFTIPLLASSFNSYQQNGVWRWLAVQPVIWVAVALYIFLVIALVMLLFWLSRTATGLKWDPRSLADLIVLLERSNAFDGESEDVAKLGQWRTSHRPNEIFHGYGVEDKPARSYGVQDGRITEKRYSDPEMDIEAGRIRTSKEAILVRNSDSSLGGQHHRGGALPWFLKPFFALLWPIIAIVLLLAFLVISYLPSTTVANGFDPKVSSFVSRQGYNNTNFLYSFLPASLAMLCLLFWLSIDLAHRRLQPFASLAGYRAAHLGDSAERTLLPSYPADLPVQVTLTALINTHWRPALTSFTTLLAATLPILAGGVFWALFYPSTQSIRVTAHMPAYYALSVFLALYAFAYIAIYPPGSLRNAHLPRDVNTFAGVRDLVAQSRLLDDLAFRSPRSKVDLVTRLLSSTNRTRRSCRLDCGVETVVMSGPAGATGGAGAGASKVSLADSLRGFGNARKQSAAGGRDTPEGWEGLKGMRFGFGKWTGRNGREWVGVDRER</sequence>
<organism evidence="3 4">
    <name type="scientific">Zymoseptoria tritici (strain ST99CH_3D7)</name>
    <dbReference type="NCBI Taxonomy" id="1276538"/>
    <lineage>
        <taxon>Eukaryota</taxon>
        <taxon>Fungi</taxon>
        <taxon>Dikarya</taxon>
        <taxon>Ascomycota</taxon>
        <taxon>Pezizomycotina</taxon>
        <taxon>Dothideomycetes</taxon>
        <taxon>Dothideomycetidae</taxon>
        <taxon>Mycosphaerellales</taxon>
        <taxon>Mycosphaerellaceae</taxon>
        <taxon>Zymoseptoria</taxon>
    </lineage>
</organism>
<feature type="transmembrane region" description="Helical" evidence="2">
    <location>
        <begin position="416"/>
        <end position="435"/>
    </location>
</feature>
<keyword evidence="2" id="KW-1133">Transmembrane helix</keyword>
<feature type="compositionally biased region" description="Low complexity" evidence="1">
    <location>
        <begin position="42"/>
        <end position="53"/>
    </location>
</feature>
<keyword evidence="4" id="KW-1185">Reference proteome</keyword>
<feature type="transmembrane region" description="Helical" evidence="2">
    <location>
        <begin position="646"/>
        <end position="666"/>
    </location>
</feature>
<feature type="compositionally biased region" description="Polar residues" evidence="1">
    <location>
        <begin position="170"/>
        <end position="179"/>
    </location>
</feature>
<keyword evidence="2" id="KW-0812">Transmembrane</keyword>
<feature type="region of interest" description="Disordered" evidence="1">
    <location>
        <begin position="245"/>
        <end position="276"/>
    </location>
</feature>
<protein>
    <recommendedName>
        <fullName evidence="5">Phosphoribosylaminoimidazole-succinocarboxamide synthase</fullName>
    </recommendedName>
</protein>
<dbReference type="InterPro" id="IPR021840">
    <property type="entry name" value="DUF3433"/>
</dbReference>
<dbReference type="PANTHER" id="PTHR37544:SF1">
    <property type="entry name" value="PHOSPHORIBOSYLAMINOIMIDAZOLE-SUCCINOCARBOXAMIDE SYNTHASE"/>
    <property type="match status" value="1"/>
</dbReference>
<feature type="transmembrane region" description="Helical" evidence="2">
    <location>
        <begin position="309"/>
        <end position="329"/>
    </location>
</feature>
<dbReference type="PANTHER" id="PTHR37544">
    <property type="entry name" value="SPRAY-RELATED"/>
    <property type="match status" value="1"/>
</dbReference>
<proteinExistence type="predicted"/>
<accession>A0A1X7S8V4</accession>
<feature type="transmembrane region" description="Helical" evidence="2">
    <location>
        <begin position="724"/>
        <end position="744"/>
    </location>
</feature>
<evidence type="ECO:0000313" key="4">
    <source>
        <dbReference type="Proteomes" id="UP000215127"/>
    </source>
</evidence>
<keyword evidence="2" id="KW-0472">Membrane</keyword>
<feature type="compositionally biased region" description="Basic and acidic residues" evidence="1">
    <location>
        <begin position="104"/>
        <end position="116"/>
    </location>
</feature>
<feature type="compositionally biased region" description="Basic and acidic residues" evidence="1">
    <location>
        <begin position="245"/>
        <end position="254"/>
    </location>
</feature>
<dbReference type="Pfam" id="PF11915">
    <property type="entry name" value="DUF3433"/>
    <property type="match status" value="2"/>
</dbReference>
<dbReference type="STRING" id="1276538.A0A1X7S8V4"/>
<feature type="compositionally biased region" description="Polar residues" evidence="1">
    <location>
        <begin position="60"/>
        <end position="81"/>
    </location>
</feature>
<feature type="transmembrane region" description="Helical" evidence="2">
    <location>
        <begin position="349"/>
        <end position="366"/>
    </location>
</feature>
<evidence type="ECO:0000256" key="1">
    <source>
        <dbReference type="SAM" id="MobiDB-lite"/>
    </source>
</evidence>
<name>A0A1X7S8V4_ZYMT9</name>
<dbReference type="Proteomes" id="UP000215127">
    <property type="component" value="Chromosome 13"/>
</dbReference>
<evidence type="ECO:0000313" key="3">
    <source>
        <dbReference type="EMBL" id="SMQ56133.1"/>
    </source>
</evidence>
<feature type="transmembrane region" description="Helical" evidence="2">
    <location>
        <begin position="759"/>
        <end position="778"/>
    </location>
</feature>
<feature type="compositionally biased region" description="Polar residues" evidence="1">
    <location>
        <begin position="255"/>
        <end position="276"/>
    </location>
</feature>
<feature type="transmembrane region" description="Helical" evidence="2">
    <location>
        <begin position="597"/>
        <end position="619"/>
    </location>
</feature>